<comment type="caution">
    <text evidence="2">The sequence shown here is derived from an EMBL/GenBank/DDBJ whole genome shotgun (WGS) entry which is preliminary data.</text>
</comment>
<keyword evidence="3" id="KW-1185">Reference proteome</keyword>
<dbReference type="Pfam" id="PF13588">
    <property type="entry name" value="HSDR_N_2"/>
    <property type="match status" value="1"/>
</dbReference>
<dbReference type="EMBL" id="SEWF01000028">
    <property type="protein sequence ID" value="RYU94296.1"/>
    <property type="molecule type" value="Genomic_DNA"/>
</dbReference>
<evidence type="ECO:0000313" key="2">
    <source>
        <dbReference type="EMBL" id="RYU94296.1"/>
    </source>
</evidence>
<evidence type="ECO:0000313" key="3">
    <source>
        <dbReference type="Proteomes" id="UP000293162"/>
    </source>
</evidence>
<evidence type="ECO:0000259" key="1">
    <source>
        <dbReference type="Pfam" id="PF13588"/>
    </source>
</evidence>
<accession>A0A4Q5LWV0</accession>
<organism evidence="2 3">
    <name type="scientific">Emticicia agri</name>
    <dbReference type="NCBI Taxonomy" id="2492393"/>
    <lineage>
        <taxon>Bacteria</taxon>
        <taxon>Pseudomonadati</taxon>
        <taxon>Bacteroidota</taxon>
        <taxon>Cytophagia</taxon>
        <taxon>Cytophagales</taxon>
        <taxon>Leadbetterellaceae</taxon>
        <taxon>Emticicia</taxon>
    </lineage>
</organism>
<sequence>MIQLNLPPFEHKIKEIEGKICIFDAIRRKYLVLTPEEWVRQHFVHLLVNHYQYSKNLIRLEGGLKYNRLQKRSDIVIFDNDGLPFLLIECKAPEVTINQAVIEQASRYNHTLRCRHIAITNGLKTFCFEIDFATQGFRQLPDLPRRNIVCDSS</sequence>
<protein>
    <submittedName>
        <fullName evidence="2">Type I restriction enzyme HsdR N-terminal domain-containing protein</fullName>
    </submittedName>
</protein>
<dbReference type="OrthoDB" id="9790377at2"/>
<dbReference type="Proteomes" id="UP000293162">
    <property type="component" value="Unassembled WGS sequence"/>
</dbReference>
<gene>
    <name evidence="2" type="ORF">EWM59_17925</name>
</gene>
<reference evidence="2 3" key="1">
    <citation type="submission" date="2019-02" db="EMBL/GenBank/DDBJ databases">
        <title>Bacterial novel species Emticicia sp. 17J42-9 isolated from soil.</title>
        <authorList>
            <person name="Jung H.-Y."/>
        </authorList>
    </citation>
    <scope>NUCLEOTIDE SEQUENCE [LARGE SCALE GENOMIC DNA]</scope>
    <source>
        <strain evidence="2 3">17J42-9</strain>
    </source>
</reference>
<name>A0A4Q5LWV0_9BACT</name>
<dbReference type="RefSeq" id="WP_130022632.1">
    <property type="nucleotide sequence ID" value="NZ_SEWF01000028.1"/>
</dbReference>
<feature type="domain" description="Type I restriction enzyme R protein N-terminal" evidence="1">
    <location>
        <begin position="35"/>
        <end position="144"/>
    </location>
</feature>
<proteinExistence type="predicted"/>
<dbReference type="AlphaFoldDB" id="A0A4Q5LWV0"/>
<dbReference type="InterPro" id="IPR029464">
    <property type="entry name" value="HSDR_N"/>
</dbReference>
<dbReference type="Gene3D" id="3.90.1570.30">
    <property type="match status" value="1"/>
</dbReference>